<evidence type="ECO:0000256" key="4">
    <source>
        <dbReference type="ARBA" id="ARBA00023239"/>
    </source>
</evidence>
<accession>A0A368LH49</accession>
<gene>
    <name evidence="6" type="ORF">CIK83_10940</name>
</gene>
<dbReference type="Proteomes" id="UP000252479">
    <property type="component" value="Unassembled WGS sequence"/>
</dbReference>
<dbReference type="GeneID" id="303189436"/>
<dbReference type="Pfam" id="PF07940">
    <property type="entry name" value="Hepar_II_III_C"/>
    <property type="match status" value="1"/>
</dbReference>
<dbReference type="SUPFAM" id="SSF48230">
    <property type="entry name" value="Chondroitin AC/alginate lyase"/>
    <property type="match status" value="1"/>
</dbReference>
<name>A0A368LH49_9VIBR</name>
<keyword evidence="4 6" id="KW-0456">Lyase</keyword>
<evidence type="ECO:0000256" key="1">
    <source>
        <dbReference type="ARBA" id="ARBA00004418"/>
    </source>
</evidence>
<dbReference type="Gene3D" id="1.50.10.100">
    <property type="entry name" value="Chondroitin AC/alginate lyase"/>
    <property type="match status" value="1"/>
</dbReference>
<comment type="subcellular location">
    <subcellularLocation>
        <location evidence="1">Periplasm</location>
    </subcellularLocation>
</comment>
<dbReference type="AlphaFoldDB" id="A0A368LH49"/>
<evidence type="ECO:0000256" key="2">
    <source>
        <dbReference type="ARBA" id="ARBA00022729"/>
    </source>
</evidence>
<feature type="domain" description="Heparinase II/III-like C-terminal" evidence="5">
    <location>
        <begin position="370"/>
        <end position="454"/>
    </location>
</feature>
<evidence type="ECO:0000313" key="6">
    <source>
        <dbReference type="EMBL" id="RCS69991.1"/>
    </source>
</evidence>
<evidence type="ECO:0000259" key="5">
    <source>
        <dbReference type="Pfam" id="PF07940"/>
    </source>
</evidence>
<organism evidence="6 7">
    <name type="scientific">Vibrio casei</name>
    <dbReference type="NCBI Taxonomy" id="673372"/>
    <lineage>
        <taxon>Bacteria</taxon>
        <taxon>Pseudomonadati</taxon>
        <taxon>Pseudomonadota</taxon>
        <taxon>Gammaproteobacteria</taxon>
        <taxon>Vibrionales</taxon>
        <taxon>Vibrionaceae</taxon>
        <taxon>Vibrio</taxon>
    </lineage>
</organism>
<sequence>MLQFDSHEIQQIRLRATSSILQKLEKDNHIILNSETLVPPDGRASWNLYYYCPHHGVRLIWDRHQPTTHICPVDNEVFSGEPYDNSWWRWLNDLNAKACYELGLLWQLTQQPVYLEKVKSILLAYAIHYPHYEVHGNIPYNGPGKVNAQTLCEANCMINFARGYDFICDDIYDFEQEKIENSLLREGADFLMQYRTPQLHNHEIKINAAVGIIGLILSEMRYINFALISDYGMHYQLNHGCIGEGMWFEGSIHYHYYALQSLLAYEKIAYKTPYSAGSNPNLLKMLKFPLELIMSTEDFPRINDCIAGQEKVIHSEIFEFGFREYPFEILHQALQYIYSREERNNLEALLYGVETLRPIKKITCATVHKPYSGYTTEYSSNSKHFMLVKHAPFGGEHDHYDRLNLILCRHGFEILPDLGTTGYGANLHYNYYKNSATHNTLVVNETNQPPNIPEVLYYEKNDSYTLIDVVADWTTKPNEVDSHTIIQWDQESYCEIQYRRTFLWFDGCVIDISTINNPNEQQLALHYLVRGKLQLDTSWHPIDSPFIGVLKRMTDCHQMSNVQTQEITYQISQQPHFNQVLYTNKNCQLVTGYAPDNPATNDVAYLIMRSKDKYFSSLVVHDLSGEININDVKWNQKESVEFSLEISGKKTRYQFDYASSRLQFHQIIV</sequence>
<dbReference type="GO" id="GO:0016829">
    <property type="term" value="F:lyase activity"/>
    <property type="evidence" value="ECO:0007669"/>
    <property type="project" value="UniProtKB-KW"/>
</dbReference>
<reference evidence="6 7" key="1">
    <citation type="journal article" date="2017" name="Elife">
        <title>Extensive horizontal gene transfer in cheese-associated bacteria.</title>
        <authorList>
            <person name="Bonham K.S."/>
            <person name="Wolfe B.E."/>
            <person name="Dutton R.J."/>
        </authorList>
    </citation>
    <scope>NUCLEOTIDE SEQUENCE [LARGE SCALE GENOMIC DNA]</scope>
    <source>
        <strain evidence="6 7">JB196</strain>
    </source>
</reference>
<comment type="caution">
    <text evidence="6">The sequence shown here is derived from an EMBL/GenBank/DDBJ whole genome shotgun (WGS) entry which is preliminary data.</text>
</comment>
<dbReference type="RefSeq" id="WP_086960639.1">
    <property type="nucleotide sequence ID" value="NZ_FUKS01000034.1"/>
</dbReference>
<dbReference type="InterPro" id="IPR012480">
    <property type="entry name" value="Hepar_II_III_C"/>
</dbReference>
<protein>
    <submittedName>
        <fullName evidence="6">Alginate lyase</fullName>
    </submittedName>
</protein>
<proteinExistence type="predicted"/>
<dbReference type="InterPro" id="IPR008929">
    <property type="entry name" value="Chondroitin_lyas"/>
</dbReference>
<dbReference type="GO" id="GO:0042597">
    <property type="term" value="C:periplasmic space"/>
    <property type="evidence" value="ECO:0007669"/>
    <property type="project" value="UniProtKB-SubCell"/>
</dbReference>
<keyword evidence="3" id="KW-0574">Periplasm</keyword>
<evidence type="ECO:0000313" key="7">
    <source>
        <dbReference type="Proteomes" id="UP000252479"/>
    </source>
</evidence>
<dbReference type="Gene3D" id="2.70.98.70">
    <property type="match status" value="1"/>
</dbReference>
<dbReference type="PANTHER" id="PTHR39210:SF1">
    <property type="entry name" value="HEPARIN-SULFATE LYASE"/>
    <property type="match status" value="1"/>
</dbReference>
<evidence type="ECO:0000256" key="3">
    <source>
        <dbReference type="ARBA" id="ARBA00022764"/>
    </source>
</evidence>
<dbReference type="EMBL" id="QPGL01000002">
    <property type="protein sequence ID" value="RCS69991.1"/>
    <property type="molecule type" value="Genomic_DNA"/>
</dbReference>
<keyword evidence="2" id="KW-0732">Signal</keyword>
<keyword evidence="7" id="KW-1185">Reference proteome</keyword>
<dbReference type="PANTHER" id="PTHR39210">
    <property type="entry name" value="HEPARIN-SULFATE LYASE"/>
    <property type="match status" value="1"/>
</dbReference>